<feature type="transmembrane region" description="Helical" evidence="7">
    <location>
        <begin position="35"/>
        <end position="58"/>
    </location>
</feature>
<name>A0A0D2JMK0_9CHLO</name>
<reference evidence="9 10" key="1">
    <citation type="journal article" date="2013" name="BMC Genomics">
        <title>Reconstruction of the lipid metabolism for the microalga Monoraphidium neglectum from its genome sequence reveals characteristics suitable for biofuel production.</title>
        <authorList>
            <person name="Bogen C."/>
            <person name="Al-Dilaimi A."/>
            <person name="Albersmeier A."/>
            <person name="Wichmann J."/>
            <person name="Grundmann M."/>
            <person name="Rupp O."/>
            <person name="Lauersen K.J."/>
            <person name="Blifernez-Klassen O."/>
            <person name="Kalinowski J."/>
            <person name="Goesmann A."/>
            <person name="Mussgnug J.H."/>
            <person name="Kruse O."/>
        </authorList>
    </citation>
    <scope>NUCLEOTIDE SEQUENCE [LARGE SCALE GENOMIC DNA]</scope>
    <source>
        <strain evidence="9 10">SAG 48.87</strain>
    </source>
</reference>
<feature type="transmembrane region" description="Helical" evidence="7">
    <location>
        <begin position="70"/>
        <end position="90"/>
    </location>
</feature>
<gene>
    <name evidence="9" type="ORF">MNEG_7553</name>
</gene>
<dbReference type="EMBL" id="KK101564">
    <property type="protein sequence ID" value="KIZ00413.1"/>
    <property type="molecule type" value="Genomic_DNA"/>
</dbReference>
<comment type="similarity">
    <text evidence="2">Belongs to the major facilitator superfamily. Sugar transporter (TC 2.A.1.1) family.</text>
</comment>
<dbReference type="GeneID" id="25740429"/>
<dbReference type="RefSeq" id="XP_013899432.1">
    <property type="nucleotide sequence ID" value="XM_014043978.1"/>
</dbReference>
<evidence type="ECO:0000256" key="3">
    <source>
        <dbReference type="ARBA" id="ARBA00022448"/>
    </source>
</evidence>
<accession>A0A0D2JMK0</accession>
<keyword evidence="9" id="KW-0560">Oxidoreductase</keyword>
<dbReference type="InterPro" id="IPR050814">
    <property type="entry name" value="Myo-inositol_Transporter"/>
</dbReference>
<feature type="transmembrane region" description="Helical" evidence="7">
    <location>
        <begin position="197"/>
        <end position="214"/>
    </location>
</feature>
<keyword evidence="6 7" id="KW-0472">Membrane</keyword>
<dbReference type="GO" id="GO:0016020">
    <property type="term" value="C:membrane"/>
    <property type="evidence" value="ECO:0007669"/>
    <property type="project" value="UniProtKB-SubCell"/>
</dbReference>
<keyword evidence="5 7" id="KW-1133">Transmembrane helix</keyword>
<evidence type="ECO:0000313" key="10">
    <source>
        <dbReference type="Proteomes" id="UP000054498"/>
    </source>
</evidence>
<evidence type="ECO:0000313" key="9">
    <source>
        <dbReference type="EMBL" id="KIZ00413.1"/>
    </source>
</evidence>
<evidence type="ECO:0000256" key="2">
    <source>
        <dbReference type="ARBA" id="ARBA00010992"/>
    </source>
</evidence>
<keyword evidence="4 7" id="KW-0812">Transmembrane</keyword>
<dbReference type="PROSITE" id="PS50850">
    <property type="entry name" value="MFS"/>
    <property type="match status" value="1"/>
</dbReference>
<dbReference type="PRINTS" id="PR00171">
    <property type="entry name" value="SUGRTRNSPORT"/>
</dbReference>
<evidence type="ECO:0000256" key="6">
    <source>
        <dbReference type="ARBA" id="ARBA00023136"/>
    </source>
</evidence>
<keyword evidence="3" id="KW-0813">Transport</keyword>
<dbReference type="InterPro" id="IPR005828">
    <property type="entry name" value="MFS_sugar_transport-like"/>
</dbReference>
<evidence type="ECO:0000256" key="4">
    <source>
        <dbReference type="ARBA" id="ARBA00022692"/>
    </source>
</evidence>
<dbReference type="InterPro" id="IPR036259">
    <property type="entry name" value="MFS_trans_sf"/>
</dbReference>
<dbReference type="Proteomes" id="UP000054498">
    <property type="component" value="Unassembled WGS sequence"/>
</dbReference>
<evidence type="ECO:0000256" key="5">
    <source>
        <dbReference type="ARBA" id="ARBA00022989"/>
    </source>
</evidence>
<sequence>MEDDSAHLLDPQEAAAARRKEGWGGLVKYEYRRMLALAVMLPLTQQASGINTVIYYSSMVFLRAGLSSPILGSILVGAINLGFTAGAATLMDRWGRKPLLQASFGGMAASLALVGAAIFLPTGPVVQGVLTVALMLLYVAAFAIGCGPIPWVVLSEILPSRIKGPAASLATAAGWLGNLLVTLSFDSLLGRLGLGGAYMLYAALNAGAAWYVTARLPETKMKSLE</sequence>
<organism evidence="9 10">
    <name type="scientific">Monoraphidium neglectum</name>
    <dbReference type="NCBI Taxonomy" id="145388"/>
    <lineage>
        <taxon>Eukaryota</taxon>
        <taxon>Viridiplantae</taxon>
        <taxon>Chlorophyta</taxon>
        <taxon>core chlorophytes</taxon>
        <taxon>Chlorophyceae</taxon>
        <taxon>CS clade</taxon>
        <taxon>Sphaeropleales</taxon>
        <taxon>Selenastraceae</taxon>
        <taxon>Monoraphidium</taxon>
    </lineage>
</organism>
<dbReference type="AlphaFoldDB" id="A0A0D2JMK0"/>
<evidence type="ECO:0000256" key="1">
    <source>
        <dbReference type="ARBA" id="ARBA00004141"/>
    </source>
</evidence>
<proteinExistence type="inferred from homology"/>
<dbReference type="Gene3D" id="1.20.1250.20">
    <property type="entry name" value="MFS general substrate transporter like domains"/>
    <property type="match status" value="1"/>
</dbReference>
<dbReference type="KEGG" id="mng:MNEG_7553"/>
<dbReference type="PANTHER" id="PTHR48020:SF12">
    <property type="entry name" value="PROTON MYO-INOSITOL COTRANSPORTER"/>
    <property type="match status" value="1"/>
</dbReference>
<comment type="subcellular location">
    <subcellularLocation>
        <location evidence="1">Membrane</location>
        <topology evidence="1">Multi-pass membrane protein</topology>
    </subcellularLocation>
</comment>
<dbReference type="PROSITE" id="PS00216">
    <property type="entry name" value="SUGAR_TRANSPORT_1"/>
    <property type="match status" value="1"/>
</dbReference>
<dbReference type="STRING" id="145388.A0A0D2JMK0"/>
<keyword evidence="10" id="KW-1185">Reference proteome</keyword>
<dbReference type="OrthoDB" id="6612291at2759"/>
<feature type="transmembrane region" description="Helical" evidence="7">
    <location>
        <begin position="166"/>
        <end position="185"/>
    </location>
</feature>
<dbReference type="PANTHER" id="PTHR48020">
    <property type="entry name" value="PROTON MYO-INOSITOL COTRANSPORTER"/>
    <property type="match status" value="1"/>
</dbReference>
<evidence type="ECO:0000256" key="7">
    <source>
        <dbReference type="SAM" id="Phobius"/>
    </source>
</evidence>
<dbReference type="Pfam" id="PF00083">
    <property type="entry name" value="Sugar_tr"/>
    <property type="match status" value="1"/>
</dbReference>
<dbReference type="GO" id="GO:0022857">
    <property type="term" value="F:transmembrane transporter activity"/>
    <property type="evidence" value="ECO:0007669"/>
    <property type="project" value="InterPro"/>
</dbReference>
<feature type="domain" description="Major facilitator superfamily (MFS) profile" evidence="8">
    <location>
        <begin position="1"/>
        <end position="220"/>
    </location>
</feature>
<dbReference type="InterPro" id="IPR020846">
    <property type="entry name" value="MFS_dom"/>
</dbReference>
<evidence type="ECO:0000259" key="8">
    <source>
        <dbReference type="PROSITE" id="PS50850"/>
    </source>
</evidence>
<dbReference type="EC" id="1.3.1.74" evidence="9"/>
<dbReference type="SUPFAM" id="SSF103473">
    <property type="entry name" value="MFS general substrate transporter"/>
    <property type="match status" value="1"/>
</dbReference>
<feature type="transmembrane region" description="Helical" evidence="7">
    <location>
        <begin position="132"/>
        <end position="154"/>
    </location>
</feature>
<dbReference type="GO" id="GO:0032440">
    <property type="term" value="F:2-alkenal reductase [NAD(P)H] activity"/>
    <property type="evidence" value="ECO:0007669"/>
    <property type="project" value="UniProtKB-EC"/>
</dbReference>
<dbReference type="InterPro" id="IPR003663">
    <property type="entry name" value="Sugar/inositol_transpt"/>
</dbReference>
<dbReference type="InterPro" id="IPR005829">
    <property type="entry name" value="Sugar_transporter_CS"/>
</dbReference>
<feature type="non-terminal residue" evidence="9">
    <location>
        <position position="225"/>
    </location>
</feature>
<feature type="transmembrane region" description="Helical" evidence="7">
    <location>
        <begin position="102"/>
        <end position="120"/>
    </location>
</feature>
<keyword evidence="9" id="KW-0762">Sugar transport</keyword>
<protein>
    <submittedName>
        <fullName evidence="9">Sugar transporter</fullName>
        <ecNumber evidence="9">1.3.1.74</ecNumber>
    </submittedName>
</protein>